<gene>
    <name evidence="5" type="ORF">EHQ59_03185</name>
</gene>
<dbReference type="InterPro" id="IPR018060">
    <property type="entry name" value="HTH_AraC"/>
</dbReference>
<sequence length="275" mass="32126">MDILFLKPPSEFESFVKEFWIWREVNANELPWIIPSYECEMVFHFGEPPIVETESGERFRLPKSHLVGPQTRRWRVLSESPLHLVSIRFYVAGLYTLFSKQGSVLKNQFPEMPTNERLVSILQNSNGEKTSVVEEKIVEALTEYLRSYPGKSTDIPAYLRFALLELTNPKTSINPLAKKLGITRKQLERKFQEVVGLNPSEYRSVHRVLSLVRNPEHYQTTNPNLRLTDLAHNFEYTDQSHFSNDFKRNSGSIPKDWFAEYEKMSHFYKHGPGEE</sequence>
<evidence type="ECO:0000259" key="4">
    <source>
        <dbReference type="PROSITE" id="PS01124"/>
    </source>
</evidence>
<protein>
    <submittedName>
        <fullName evidence="5">AraC family transcriptional regulator</fullName>
    </submittedName>
</protein>
<dbReference type="AlphaFoldDB" id="A0A4R9JSV8"/>
<dbReference type="RefSeq" id="WP_135617698.1">
    <property type="nucleotide sequence ID" value="NZ_RQGG01000009.1"/>
</dbReference>
<evidence type="ECO:0000256" key="2">
    <source>
        <dbReference type="ARBA" id="ARBA00023125"/>
    </source>
</evidence>
<dbReference type="InterPro" id="IPR046532">
    <property type="entry name" value="DUF6597"/>
</dbReference>
<dbReference type="OrthoDB" id="323290at2"/>
<dbReference type="PANTHER" id="PTHR46796">
    <property type="entry name" value="HTH-TYPE TRANSCRIPTIONAL ACTIVATOR RHAS-RELATED"/>
    <property type="match status" value="1"/>
</dbReference>
<evidence type="ECO:0000256" key="3">
    <source>
        <dbReference type="ARBA" id="ARBA00023163"/>
    </source>
</evidence>
<keyword evidence="3" id="KW-0804">Transcription</keyword>
<reference evidence="5" key="1">
    <citation type="journal article" date="2019" name="PLoS Negl. Trop. Dis.">
        <title>Revisiting the worldwide diversity of Leptospira species in the environment.</title>
        <authorList>
            <person name="Vincent A.T."/>
            <person name="Schiettekatte O."/>
            <person name="Bourhy P."/>
            <person name="Veyrier F.J."/>
            <person name="Picardeau M."/>
        </authorList>
    </citation>
    <scope>NUCLEOTIDE SEQUENCE [LARGE SCALE GENOMIC DNA]</scope>
    <source>
        <strain evidence="5">201702454</strain>
    </source>
</reference>
<dbReference type="Pfam" id="PF20240">
    <property type="entry name" value="DUF6597"/>
    <property type="match status" value="1"/>
</dbReference>
<proteinExistence type="predicted"/>
<dbReference type="Proteomes" id="UP000297609">
    <property type="component" value="Unassembled WGS sequence"/>
</dbReference>
<dbReference type="InterPro" id="IPR050204">
    <property type="entry name" value="AraC_XylS_family_regulators"/>
</dbReference>
<organism evidence="5 6">
    <name type="scientific">Leptospira kemamanensis</name>
    <dbReference type="NCBI Taxonomy" id="2484942"/>
    <lineage>
        <taxon>Bacteria</taxon>
        <taxon>Pseudomonadati</taxon>
        <taxon>Spirochaetota</taxon>
        <taxon>Spirochaetia</taxon>
        <taxon>Leptospirales</taxon>
        <taxon>Leptospiraceae</taxon>
        <taxon>Leptospira</taxon>
    </lineage>
</organism>
<dbReference type="EMBL" id="RQGG01000009">
    <property type="protein sequence ID" value="TGL55802.1"/>
    <property type="molecule type" value="Genomic_DNA"/>
</dbReference>
<dbReference type="PANTHER" id="PTHR46796:SF13">
    <property type="entry name" value="HTH-TYPE TRANSCRIPTIONAL ACTIVATOR RHAS"/>
    <property type="match status" value="1"/>
</dbReference>
<dbReference type="Pfam" id="PF12833">
    <property type="entry name" value="HTH_18"/>
    <property type="match status" value="1"/>
</dbReference>
<evidence type="ECO:0000256" key="1">
    <source>
        <dbReference type="ARBA" id="ARBA00023015"/>
    </source>
</evidence>
<keyword evidence="2" id="KW-0238">DNA-binding</keyword>
<accession>A0A4R9JSV8</accession>
<evidence type="ECO:0000313" key="5">
    <source>
        <dbReference type="EMBL" id="TGL55802.1"/>
    </source>
</evidence>
<dbReference type="PROSITE" id="PS01124">
    <property type="entry name" value="HTH_ARAC_FAMILY_2"/>
    <property type="match status" value="1"/>
</dbReference>
<name>A0A4R9JSV8_9LEPT</name>
<evidence type="ECO:0000313" key="6">
    <source>
        <dbReference type="Proteomes" id="UP000297609"/>
    </source>
</evidence>
<dbReference type="Gene3D" id="1.10.10.60">
    <property type="entry name" value="Homeodomain-like"/>
    <property type="match status" value="1"/>
</dbReference>
<keyword evidence="6" id="KW-1185">Reference proteome</keyword>
<keyword evidence="1" id="KW-0805">Transcription regulation</keyword>
<feature type="domain" description="HTH araC/xylS-type" evidence="4">
    <location>
        <begin position="156"/>
        <end position="260"/>
    </location>
</feature>
<dbReference type="GO" id="GO:0043565">
    <property type="term" value="F:sequence-specific DNA binding"/>
    <property type="evidence" value="ECO:0007669"/>
    <property type="project" value="InterPro"/>
</dbReference>
<dbReference type="SMART" id="SM00342">
    <property type="entry name" value="HTH_ARAC"/>
    <property type="match status" value="1"/>
</dbReference>
<dbReference type="GO" id="GO:0003700">
    <property type="term" value="F:DNA-binding transcription factor activity"/>
    <property type="evidence" value="ECO:0007669"/>
    <property type="project" value="InterPro"/>
</dbReference>
<comment type="caution">
    <text evidence="5">The sequence shown here is derived from an EMBL/GenBank/DDBJ whole genome shotgun (WGS) entry which is preliminary data.</text>
</comment>